<dbReference type="Proteomes" id="UP000886595">
    <property type="component" value="Unassembled WGS sequence"/>
</dbReference>
<keyword evidence="1" id="KW-0175">Coiled coil</keyword>
<feature type="compositionally biased region" description="Basic residues" evidence="2">
    <location>
        <begin position="94"/>
        <end position="104"/>
    </location>
</feature>
<comment type="caution">
    <text evidence="3">The sequence shown here is derived from an EMBL/GenBank/DDBJ whole genome shotgun (WGS) entry which is preliminary data.</text>
</comment>
<feature type="region of interest" description="Disordered" evidence="2">
    <location>
        <begin position="529"/>
        <end position="557"/>
    </location>
</feature>
<protein>
    <submittedName>
        <fullName evidence="3">Uncharacterized protein</fullName>
    </submittedName>
</protein>
<sequence>MEGTPDLSALLKGKLQLLKKSTTEATSANLTGGDTSQEVDRPYPVDQTVDPDPPGPTPKKKMQKKKSKKVLSGEDAAPGEEIIPLGESTDDPSKKKKKKPKRPRRDSDGRGSLAEDSSKEAPEENPKKNLKKKGSTKKAQQSPGSRDAPVTQGSPRVGEEVAICDSQEKAPSEGVLARTVSPGGPHVLPTQDQGSVPPRVSSSEGSLGKRPRIDFSDRVEFTYNEKTPLVCNPSQCAELSRQIRGSPREMPPIGDLFFKDNYVDVALASRRADGCMNVLVEKYDTALKQTMTELGASAKLARVRLGVIERLRADQERISKKTIEEKEALGVKFEGLEAALKADRAAKKDLACETAALEKANAQMEKEKAELQTKRDAVTEKLIEERQRLRDSRGQEVSRERVRVQTAMTDKLRRRIDSIRAYLARRDLFEKERNLLGQASGTRKCLGMIREEKLEITQELIDVFAQQEAEHQAEVVKLNAGPLPEDDLAFSPLVLRPRFVNEEFMATLDPYGSNKDLVSSESASQLRTPLADLGGISTGRSGQDLADAVPSREESGP</sequence>
<gene>
    <name evidence="3" type="ORF">Bca52824_084494</name>
</gene>
<reference evidence="3 4" key="1">
    <citation type="submission" date="2020-02" db="EMBL/GenBank/DDBJ databases">
        <authorList>
            <person name="Ma Q."/>
            <person name="Huang Y."/>
            <person name="Song X."/>
            <person name="Pei D."/>
        </authorList>
    </citation>
    <scope>NUCLEOTIDE SEQUENCE [LARGE SCALE GENOMIC DNA]</scope>
    <source>
        <strain evidence="3">Sxm20200214</strain>
        <tissue evidence="3">Leaf</tissue>
    </source>
</reference>
<dbReference type="AlphaFoldDB" id="A0A8X7PPE6"/>
<feature type="compositionally biased region" description="Polar residues" evidence="2">
    <location>
        <begin position="190"/>
        <end position="205"/>
    </location>
</feature>
<name>A0A8X7PPE6_BRACI</name>
<evidence type="ECO:0000313" key="3">
    <source>
        <dbReference type="EMBL" id="KAG2254358.1"/>
    </source>
</evidence>
<feature type="coiled-coil region" evidence="1">
    <location>
        <begin position="347"/>
        <end position="388"/>
    </location>
</feature>
<proteinExistence type="predicted"/>
<dbReference type="EMBL" id="JAAMPC010000016">
    <property type="protein sequence ID" value="KAG2254358.1"/>
    <property type="molecule type" value="Genomic_DNA"/>
</dbReference>
<evidence type="ECO:0000256" key="1">
    <source>
        <dbReference type="SAM" id="Coils"/>
    </source>
</evidence>
<feature type="compositionally biased region" description="Polar residues" evidence="2">
    <location>
        <begin position="23"/>
        <end position="36"/>
    </location>
</feature>
<accession>A0A8X7PPE6</accession>
<feature type="compositionally biased region" description="Basic residues" evidence="2">
    <location>
        <begin position="58"/>
        <end position="69"/>
    </location>
</feature>
<feature type="region of interest" description="Disordered" evidence="2">
    <location>
        <begin position="22"/>
        <end position="211"/>
    </location>
</feature>
<feature type="compositionally biased region" description="Basic and acidic residues" evidence="2">
    <location>
        <begin position="116"/>
        <end position="127"/>
    </location>
</feature>
<organism evidence="3 4">
    <name type="scientific">Brassica carinata</name>
    <name type="common">Ethiopian mustard</name>
    <name type="synonym">Abyssinian cabbage</name>
    <dbReference type="NCBI Taxonomy" id="52824"/>
    <lineage>
        <taxon>Eukaryota</taxon>
        <taxon>Viridiplantae</taxon>
        <taxon>Streptophyta</taxon>
        <taxon>Embryophyta</taxon>
        <taxon>Tracheophyta</taxon>
        <taxon>Spermatophyta</taxon>
        <taxon>Magnoliopsida</taxon>
        <taxon>eudicotyledons</taxon>
        <taxon>Gunneridae</taxon>
        <taxon>Pentapetalae</taxon>
        <taxon>rosids</taxon>
        <taxon>malvids</taxon>
        <taxon>Brassicales</taxon>
        <taxon>Brassicaceae</taxon>
        <taxon>Brassiceae</taxon>
        <taxon>Brassica</taxon>
    </lineage>
</organism>
<evidence type="ECO:0000313" key="4">
    <source>
        <dbReference type="Proteomes" id="UP000886595"/>
    </source>
</evidence>
<keyword evidence="4" id="KW-1185">Reference proteome</keyword>
<evidence type="ECO:0000256" key="2">
    <source>
        <dbReference type="SAM" id="MobiDB-lite"/>
    </source>
</evidence>